<accession>A0AA88HUG6</accession>
<reference evidence="1" key="1">
    <citation type="submission" date="2023-07" db="EMBL/GenBank/DDBJ databases">
        <title>Chromosome-level genome assembly of Artemia franciscana.</title>
        <authorList>
            <person name="Jo E."/>
        </authorList>
    </citation>
    <scope>NUCLEOTIDE SEQUENCE</scope>
    <source>
        <tissue evidence="1">Whole body</tissue>
    </source>
</reference>
<keyword evidence="2" id="KW-1185">Reference proteome</keyword>
<evidence type="ECO:0000313" key="2">
    <source>
        <dbReference type="Proteomes" id="UP001187531"/>
    </source>
</evidence>
<sequence length="88" mass="10144">SSNQLQINLIASKLLKALDLSSLTYERLKNRATTPNYYGKLSNCLRSWDAPHVDRKIFIHLKVGRENERVPLTYFDRRAPVRVTTALS</sequence>
<protein>
    <submittedName>
        <fullName evidence="1">Uncharacterized protein</fullName>
    </submittedName>
</protein>
<dbReference type="AlphaFoldDB" id="A0AA88HUG6"/>
<gene>
    <name evidence="1" type="ORF">QYM36_010562</name>
</gene>
<comment type="caution">
    <text evidence="1">The sequence shown here is derived from an EMBL/GenBank/DDBJ whole genome shotgun (WGS) entry which is preliminary data.</text>
</comment>
<feature type="non-terminal residue" evidence="1">
    <location>
        <position position="1"/>
    </location>
</feature>
<dbReference type="EMBL" id="JAVRJZ010000012">
    <property type="protein sequence ID" value="KAK2716030.1"/>
    <property type="molecule type" value="Genomic_DNA"/>
</dbReference>
<name>A0AA88HUG6_ARTSF</name>
<organism evidence="1 2">
    <name type="scientific">Artemia franciscana</name>
    <name type="common">Brine shrimp</name>
    <name type="synonym">Artemia sanfranciscana</name>
    <dbReference type="NCBI Taxonomy" id="6661"/>
    <lineage>
        <taxon>Eukaryota</taxon>
        <taxon>Metazoa</taxon>
        <taxon>Ecdysozoa</taxon>
        <taxon>Arthropoda</taxon>
        <taxon>Crustacea</taxon>
        <taxon>Branchiopoda</taxon>
        <taxon>Anostraca</taxon>
        <taxon>Artemiidae</taxon>
        <taxon>Artemia</taxon>
    </lineage>
</organism>
<evidence type="ECO:0000313" key="1">
    <source>
        <dbReference type="EMBL" id="KAK2716030.1"/>
    </source>
</evidence>
<feature type="non-terminal residue" evidence="1">
    <location>
        <position position="88"/>
    </location>
</feature>
<dbReference type="Proteomes" id="UP001187531">
    <property type="component" value="Unassembled WGS sequence"/>
</dbReference>
<proteinExistence type="predicted"/>